<dbReference type="EMBL" id="CP011340">
    <property type="protein sequence ID" value="ALC22530.1"/>
    <property type="molecule type" value="Genomic_DNA"/>
</dbReference>
<dbReference type="KEGG" id="spri:SPRI_4224"/>
<dbReference type="Proteomes" id="UP000060513">
    <property type="component" value="Chromosome"/>
</dbReference>
<accession>A0A0M4DKU5</accession>
<keyword evidence="2" id="KW-0472">Membrane</keyword>
<evidence type="ECO:0000256" key="2">
    <source>
        <dbReference type="SAM" id="Phobius"/>
    </source>
</evidence>
<reference evidence="3 4" key="1">
    <citation type="submission" date="2015-08" db="EMBL/GenBank/DDBJ databases">
        <title>Genome sequence of the pristinamycin over-producing bacterium Streptomyces pristinaespiralis HCCB10218.</title>
        <authorList>
            <person name="Tian J."/>
            <person name="Yang J."/>
            <person name="Li L."/>
            <person name="Ruan L."/>
            <person name="Wei W."/>
            <person name="Zheng G."/>
            <person name="Wei Z."/>
            <person name="Yang S."/>
            <person name="Ge M."/>
            <person name="Jiang W."/>
            <person name="Lu Y."/>
        </authorList>
    </citation>
    <scope>NUCLEOTIDE SEQUENCE [LARGE SCALE GENOMIC DNA]</scope>
    <source>
        <strain evidence="3 4">HCCB 10218</strain>
    </source>
</reference>
<gene>
    <name evidence="3" type="ORF">SPRI_4224</name>
</gene>
<proteinExistence type="predicted"/>
<feature type="compositionally biased region" description="Pro residues" evidence="1">
    <location>
        <begin position="17"/>
        <end position="39"/>
    </location>
</feature>
<organism evidence="3">
    <name type="scientific">Streptomyces pristinaespiralis</name>
    <dbReference type="NCBI Taxonomy" id="38300"/>
    <lineage>
        <taxon>Bacteria</taxon>
        <taxon>Bacillati</taxon>
        <taxon>Actinomycetota</taxon>
        <taxon>Actinomycetes</taxon>
        <taxon>Kitasatosporales</taxon>
        <taxon>Streptomycetaceae</taxon>
        <taxon>Streptomyces</taxon>
    </lineage>
</organism>
<dbReference type="AlphaFoldDB" id="A0A0M4DKU5"/>
<protein>
    <submittedName>
        <fullName evidence="3">Uncharacterized protein</fullName>
    </submittedName>
</protein>
<feature type="region of interest" description="Disordered" evidence="1">
    <location>
        <begin position="1"/>
        <end position="55"/>
    </location>
</feature>
<name>A0A0M4DKU5_STRPR</name>
<keyword evidence="2" id="KW-1133">Transmembrane helix</keyword>
<sequence>MVMSTPQNPYGQQPNPYGGPPQPQPPYPGHAAPPVPPQPGYGGQPYPPAGGWGAPSPYPYAPPVQPPKKDHTARNVVIVMASIIGLLAFGWFAADVLRPGGGGGGAAYPAAEYRLTAPRTLLDGKYELADDQSAQRQKELESSPVDETDIRDPQATVAQYTSASEGGVLVLSGMHGRIRNPDTAREKMLDGAATADGATLAVPAKDVTPAGSDVTVTCQVVTMAQDGGGTASLPICAWADENTSASVTVVTAATSTKSPQDIDLEAAAEMTTQVREQVRKPLS</sequence>
<feature type="region of interest" description="Disordered" evidence="1">
    <location>
        <begin position="129"/>
        <end position="152"/>
    </location>
</feature>
<dbReference type="STRING" id="38300.SPRI_4224"/>
<feature type="compositionally biased region" description="Low complexity" evidence="1">
    <location>
        <begin position="1"/>
        <end position="16"/>
    </location>
</feature>
<dbReference type="PATRIC" id="fig|38300.4.peg.4426"/>
<evidence type="ECO:0000313" key="4">
    <source>
        <dbReference type="Proteomes" id="UP000060513"/>
    </source>
</evidence>
<feature type="transmembrane region" description="Helical" evidence="2">
    <location>
        <begin position="76"/>
        <end position="94"/>
    </location>
</feature>
<evidence type="ECO:0000313" key="3">
    <source>
        <dbReference type="EMBL" id="ALC22530.1"/>
    </source>
</evidence>
<keyword evidence="2" id="KW-0812">Transmembrane</keyword>
<evidence type="ECO:0000256" key="1">
    <source>
        <dbReference type="SAM" id="MobiDB-lite"/>
    </source>
</evidence>